<evidence type="ECO:0000256" key="1">
    <source>
        <dbReference type="ARBA" id="ARBA00004127"/>
    </source>
</evidence>
<dbReference type="AlphaFoldDB" id="A0A4Y9FQP6"/>
<keyword evidence="3 5" id="KW-1133">Transmembrane helix</keyword>
<dbReference type="OrthoDB" id="5149525at2"/>
<dbReference type="GO" id="GO:0012505">
    <property type="term" value="C:endomembrane system"/>
    <property type="evidence" value="ECO:0007669"/>
    <property type="project" value="UniProtKB-SubCell"/>
</dbReference>
<dbReference type="RefSeq" id="WP_135115518.1">
    <property type="nucleotide sequence ID" value="NZ_JADGLL010000057.1"/>
</dbReference>
<comment type="subcellular location">
    <subcellularLocation>
        <location evidence="1">Endomembrane system</location>
        <topology evidence="1">Multi-pass membrane protein</topology>
    </subcellularLocation>
</comment>
<dbReference type="InterPro" id="IPR010652">
    <property type="entry name" value="DUF1232"/>
</dbReference>
<evidence type="ECO:0000313" key="8">
    <source>
        <dbReference type="Proteomes" id="UP000298358"/>
    </source>
</evidence>
<comment type="caution">
    <text evidence="7">The sequence shown here is derived from an EMBL/GenBank/DDBJ whole genome shotgun (WGS) entry which is preliminary data.</text>
</comment>
<dbReference type="Proteomes" id="UP000298358">
    <property type="component" value="Unassembled WGS sequence"/>
</dbReference>
<feature type="domain" description="DUF1232" evidence="6">
    <location>
        <begin position="10"/>
        <end position="42"/>
    </location>
</feature>
<accession>A0A4Y9FQP6</accession>
<feature type="transmembrane region" description="Helical" evidence="5">
    <location>
        <begin position="33"/>
        <end position="54"/>
    </location>
</feature>
<keyword evidence="2 5" id="KW-0812">Transmembrane</keyword>
<evidence type="ECO:0000256" key="2">
    <source>
        <dbReference type="ARBA" id="ARBA00022692"/>
    </source>
</evidence>
<dbReference type="Pfam" id="PF06803">
    <property type="entry name" value="DUF1232"/>
    <property type="match status" value="1"/>
</dbReference>
<evidence type="ECO:0000256" key="4">
    <source>
        <dbReference type="ARBA" id="ARBA00023136"/>
    </source>
</evidence>
<keyword evidence="8" id="KW-1185">Reference proteome</keyword>
<sequence length="67" mass="6899">MDKRKVAGAVLLGAAALLYGVSPVDIIPDVLLPFGLADDATFLVGAGIGVWRLLSSARRKKPKGPVG</sequence>
<evidence type="ECO:0000256" key="5">
    <source>
        <dbReference type="SAM" id="Phobius"/>
    </source>
</evidence>
<keyword evidence="4 5" id="KW-0472">Membrane</keyword>
<evidence type="ECO:0000259" key="6">
    <source>
        <dbReference type="Pfam" id="PF06803"/>
    </source>
</evidence>
<evidence type="ECO:0000313" key="7">
    <source>
        <dbReference type="EMBL" id="TFU30578.1"/>
    </source>
</evidence>
<gene>
    <name evidence="7" type="ORF">E4U02_14430</name>
</gene>
<name>A0A4Y9FQP6_9MICO</name>
<dbReference type="EMBL" id="SPQB01000057">
    <property type="protein sequence ID" value="TFU30578.1"/>
    <property type="molecule type" value="Genomic_DNA"/>
</dbReference>
<organism evidence="7 8">
    <name type="scientific">Microbacterium paludicola</name>
    <dbReference type="NCBI Taxonomy" id="300019"/>
    <lineage>
        <taxon>Bacteria</taxon>
        <taxon>Bacillati</taxon>
        <taxon>Actinomycetota</taxon>
        <taxon>Actinomycetes</taxon>
        <taxon>Micrococcales</taxon>
        <taxon>Microbacteriaceae</taxon>
        <taxon>Microbacterium</taxon>
    </lineage>
</organism>
<protein>
    <submittedName>
        <fullName evidence="7">DUF1232 domain-containing protein</fullName>
    </submittedName>
</protein>
<evidence type="ECO:0000256" key="3">
    <source>
        <dbReference type="ARBA" id="ARBA00022989"/>
    </source>
</evidence>
<proteinExistence type="predicted"/>
<reference evidence="7 8" key="1">
    <citation type="submission" date="2019-03" db="EMBL/GenBank/DDBJ databases">
        <title>Diversity of the mouse oral microbiome.</title>
        <authorList>
            <person name="Joseph S."/>
            <person name="Aduse-Opoku J."/>
            <person name="Curtis M."/>
            <person name="Wade W."/>
            <person name="Hashim A."/>
        </authorList>
    </citation>
    <scope>NUCLEOTIDE SEQUENCE [LARGE SCALE GENOMIC DNA]</scope>
    <source>
        <strain evidence="7 8">P1012</strain>
    </source>
</reference>